<dbReference type="Pfam" id="PF01126">
    <property type="entry name" value="Heme_oxygenase"/>
    <property type="match status" value="1"/>
</dbReference>
<dbReference type="Proteomes" id="UP001369958">
    <property type="component" value="Chromosome"/>
</dbReference>
<evidence type="ECO:0000313" key="2">
    <source>
        <dbReference type="Proteomes" id="UP001369958"/>
    </source>
</evidence>
<sequence length="194" mass="20940">MIQDRAAGFRFVLRDATGAAHQRLDEAAGRFDLGSRDDYRRFLVWHGAIVPGLETHMAANGIERIVADWAERKRTAALLSDLGALGVSWPGQADLQLQSGRGALFGMAYVLEGSRLGSAMLVRRVDPALRGAATGYLDHGAGLKLWPRFLDILNTAGLSGAEQQAAIDAANQVFMLFERELLAHFEPDGAAPGQ</sequence>
<dbReference type="EMBL" id="CP146275">
    <property type="protein sequence ID" value="WWT33498.1"/>
    <property type="molecule type" value="Genomic_DNA"/>
</dbReference>
<dbReference type="CDD" id="cd19166">
    <property type="entry name" value="HemeO-bac"/>
    <property type="match status" value="1"/>
</dbReference>
<dbReference type="SUPFAM" id="SSF48613">
    <property type="entry name" value="Heme oxygenase-like"/>
    <property type="match status" value="1"/>
</dbReference>
<keyword evidence="2" id="KW-1185">Reference proteome</keyword>
<accession>A0ABZ2I0V3</accession>
<protein>
    <submittedName>
        <fullName evidence="1">Biliverdin-producing heme oxygenase</fullName>
    </submittedName>
</protein>
<proteinExistence type="predicted"/>
<dbReference type="Gene3D" id="1.20.910.10">
    <property type="entry name" value="Heme oxygenase-like"/>
    <property type="match status" value="1"/>
</dbReference>
<dbReference type="InterPro" id="IPR016053">
    <property type="entry name" value="Haem_Oase-like"/>
</dbReference>
<reference evidence="1 2" key="1">
    <citation type="submission" date="2024-02" db="EMBL/GenBank/DDBJ databases">
        <title>Complete genome sequence of Pelagibacterium nitratireducens ZH15.</title>
        <authorList>
            <person name="Zhao L.H."/>
        </authorList>
    </citation>
    <scope>NUCLEOTIDE SEQUENCE [LARGE SCALE GENOMIC DNA]</scope>
    <source>
        <strain evidence="1 2">ZH15</strain>
    </source>
</reference>
<dbReference type="RefSeq" id="WP_338609063.1">
    <property type="nucleotide sequence ID" value="NZ_CP146275.1"/>
</dbReference>
<organism evidence="1 2">
    <name type="scientific">Pelagibacterium nitratireducens</name>
    <dbReference type="NCBI Taxonomy" id="1046114"/>
    <lineage>
        <taxon>Bacteria</taxon>
        <taxon>Pseudomonadati</taxon>
        <taxon>Pseudomonadota</taxon>
        <taxon>Alphaproteobacteria</taxon>
        <taxon>Hyphomicrobiales</taxon>
        <taxon>Devosiaceae</taxon>
        <taxon>Pelagibacterium</taxon>
    </lineage>
</organism>
<dbReference type="InterPro" id="IPR016084">
    <property type="entry name" value="Haem_Oase-like_multi-hlx"/>
</dbReference>
<gene>
    <name evidence="1" type="ORF">V6617_03240</name>
</gene>
<name>A0ABZ2I0V3_9HYPH</name>
<evidence type="ECO:0000313" key="1">
    <source>
        <dbReference type="EMBL" id="WWT33498.1"/>
    </source>
</evidence>